<evidence type="ECO:0000256" key="8">
    <source>
        <dbReference type="ARBA" id="ARBA00023204"/>
    </source>
</evidence>
<organism evidence="11 12">
    <name type="scientific">Lymnaea stagnalis</name>
    <name type="common">Great pond snail</name>
    <name type="synonym">Helix stagnalis</name>
    <dbReference type="NCBI Taxonomy" id="6523"/>
    <lineage>
        <taxon>Eukaryota</taxon>
        <taxon>Metazoa</taxon>
        <taxon>Spiralia</taxon>
        <taxon>Lophotrochozoa</taxon>
        <taxon>Mollusca</taxon>
        <taxon>Gastropoda</taxon>
        <taxon>Heterobranchia</taxon>
        <taxon>Euthyneura</taxon>
        <taxon>Panpulmonata</taxon>
        <taxon>Hygrophila</taxon>
        <taxon>Lymnaeoidea</taxon>
        <taxon>Lymnaeidae</taxon>
        <taxon>Lymnaea</taxon>
    </lineage>
</organism>
<keyword evidence="3" id="KW-0479">Metal-binding</keyword>
<protein>
    <recommendedName>
        <fullName evidence="10">XPA C-terminal domain-containing protein</fullName>
    </recommendedName>
</protein>
<dbReference type="GO" id="GO:0000110">
    <property type="term" value="C:nucleotide-excision repair factor 1 complex"/>
    <property type="evidence" value="ECO:0007669"/>
    <property type="project" value="TreeGrafter"/>
</dbReference>
<keyword evidence="9" id="KW-0539">Nucleus</keyword>
<dbReference type="GO" id="GO:0000715">
    <property type="term" value="P:nucleotide-excision repair, DNA damage recognition"/>
    <property type="evidence" value="ECO:0007669"/>
    <property type="project" value="TreeGrafter"/>
</dbReference>
<dbReference type="InterPro" id="IPR009061">
    <property type="entry name" value="DNA-bd_dom_put_sf"/>
</dbReference>
<dbReference type="FunFam" id="3.90.530.10:FF:000001">
    <property type="entry name" value="DNA repair protein complementing XP-A cells"/>
    <property type="match status" value="1"/>
</dbReference>
<evidence type="ECO:0000313" key="12">
    <source>
        <dbReference type="Proteomes" id="UP001497497"/>
    </source>
</evidence>
<feature type="domain" description="XPA C-terminal" evidence="10">
    <location>
        <begin position="127"/>
        <end position="178"/>
    </location>
</feature>
<dbReference type="Proteomes" id="UP001497497">
    <property type="component" value="Unassembled WGS sequence"/>
</dbReference>
<keyword evidence="8" id="KW-0234">DNA repair</keyword>
<dbReference type="GO" id="GO:0070914">
    <property type="term" value="P:UV-damage excision repair"/>
    <property type="evidence" value="ECO:0007669"/>
    <property type="project" value="TreeGrafter"/>
</dbReference>
<evidence type="ECO:0000256" key="5">
    <source>
        <dbReference type="ARBA" id="ARBA00022771"/>
    </source>
</evidence>
<reference evidence="11 12" key="1">
    <citation type="submission" date="2024-04" db="EMBL/GenBank/DDBJ databases">
        <authorList>
            <consortium name="Genoscope - CEA"/>
            <person name="William W."/>
        </authorList>
    </citation>
    <scope>NUCLEOTIDE SEQUENCE [LARGE SCALE GENOMIC DNA]</scope>
</reference>
<dbReference type="InterPro" id="IPR022656">
    <property type="entry name" value="XPA_C"/>
</dbReference>
<dbReference type="GO" id="GO:0008270">
    <property type="term" value="F:zinc ion binding"/>
    <property type="evidence" value="ECO:0007669"/>
    <property type="project" value="UniProtKB-KW"/>
</dbReference>
<dbReference type="NCBIfam" id="TIGR00598">
    <property type="entry name" value="rad14"/>
    <property type="match status" value="1"/>
</dbReference>
<evidence type="ECO:0000259" key="10">
    <source>
        <dbReference type="Pfam" id="PF05181"/>
    </source>
</evidence>
<dbReference type="AlphaFoldDB" id="A0AAV2H1J8"/>
<dbReference type="Pfam" id="PF05181">
    <property type="entry name" value="XPA_C"/>
    <property type="match status" value="1"/>
</dbReference>
<evidence type="ECO:0000256" key="7">
    <source>
        <dbReference type="ARBA" id="ARBA00023125"/>
    </source>
</evidence>
<dbReference type="PROSITE" id="PS00752">
    <property type="entry name" value="XPA_1"/>
    <property type="match status" value="1"/>
</dbReference>
<dbReference type="SUPFAM" id="SSF57716">
    <property type="entry name" value="Glucocorticoid receptor-like (DNA-binding domain)"/>
    <property type="match status" value="1"/>
</dbReference>
<dbReference type="PANTHER" id="PTHR10142:SF0">
    <property type="entry name" value="DNA REPAIR PROTEIN COMPLEMENTING XP-A CELLS"/>
    <property type="match status" value="1"/>
</dbReference>
<dbReference type="EMBL" id="CAXITT010000002">
    <property type="protein sequence ID" value="CAL1526124.1"/>
    <property type="molecule type" value="Genomic_DNA"/>
</dbReference>
<keyword evidence="12" id="KW-1185">Reference proteome</keyword>
<sequence>MSSSQTSKLTAAEKARVERNKRNALLLKQSRITKRTLKDLSDDVDSKVKRAPIEKDTGAGFFLEELDGVTSTNKVTKQEFLTVTHEPGPVIEVDNLFCEECGKEFLDSYLYSKFDQPVCDKCRDEEKHTLITKTDAKNSYLLKDEDFDKREPALKYIVRKNPHNPKWGDMKLYLHSQIWKRVLEIWGSEEKLQEAKEERDKNREKSKHKKFDKKLKELRMSVRSSLWRKDLSGHQHEYEEEIYDEEEDSYSKTCTTCGHIWSYEKM</sequence>
<dbReference type="InterPro" id="IPR000465">
    <property type="entry name" value="XPA/RAD14"/>
</dbReference>
<evidence type="ECO:0000256" key="6">
    <source>
        <dbReference type="ARBA" id="ARBA00022833"/>
    </source>
</evidence>
<dbReference type="SUPFAM" id="SSF46955">
    <property type="entry name" value="Putative DNA-binding domain"/>
    <property type="match status" value="1"/>
</dbReference>
<gene>
    <name evidence="11" type="ORF">GSLYS_00000301001</name>
</gene>
<dbReference type="CDD" id="cd21076">
    <property type="entry name" value="DBD_XPA"/>
    <property type="match status" value="1"/>
</dbReference>
<keyword evidence="6" id="KW-0862">Zinc</keyword>
<dbReference type="Pfam" id="PF01286">
    <property type="entry name" value="XPA_N"/>
    <property type="match status" value="1"/>
</dbReference>
<evidence type="ECO:0000256" key="4">
    <source>
        <dbReference type="ARBA" id="ARBA00022763"/>
    </source>
</evidence>
<dbReference type="GO" id="GO:1901255">
    <property type="term" value="P:nucleotide-excision repair involved in interstrand cross-link repair"/>
    <property type="evidence" value="ECO:0007669"/>
    <property type="project" value="TreeGrafter"/>
</dbReference>
<accession>A0AAV2H1J8</accession>
<keyword evidence="7" id="KW-0238">DNA-binding</keyword>
<evidence type="ECO:0000256" key="3">
    <source>
        <dbReference type="ARBA" id="ARBA00022723"/>
    </source>
</evidence>
<dbReference type="Gene3D" id="3.90.530.10">
    <property type="entry name" value="XPA C-terminal domain"/>
    <property type="match status" value="1"/>
</dbReference>
<keyword evidence="4" id="KW-0227">DNA damage</keyword>
<dbReference type="InterPro" id="IPR022652">
    <property type="entry name" value="Znf_XPA_CS"/>
</dbReference>
<dbReference type="GO" id="GO:0006284">
    <property type="term" value="P:base-excision repair"/>
    <property type="evidence" value="ECO:0007669"/>
    <property type="project" value="TreeGrafter"/>
</dbReference>
<comment type="caution">
    <text evidence="11">The sequence shown here is derived from an EMBL/GenBank/DDBJ whole genome shotgun (WGS) entry which is preliminary data.</text>
</comment>
<evidence type="ECO:0000313" key="11">
    <source>
        <dbReference type="EMBL" id="CAL1526124.1"/>
    </source>
</evidence>
<dbReference type="InterPro" id="IPR037129">
    <property type="entry name" value="XPA_sf"/>
</dbReference>
<comment type="similarity">
    <text evidence="2">Belongs to the XPA family.</text>
</comment>
<evidence type="ECO:0000256" key="1">
    <source>
        <dbReference type="ARBA" id="ARBA00004123"/>
    </source>
</evidence>
<evidence type="ECO:0000256" key="2">
    <source>
        <dbReference type="ARBA" id="ARBA00005548"/>
    </source>
</evidence>
<proteinExistence type="inferred from homology"/>
<comment type="subcellular location">
    <subcellularLocation>
        <location evidence="1">Nucleus</location>
    </subcellularLocation>
</comment>
<dbReference type="GO" id="GO:0003684">
    <property type="term" value="F:damaged DNA binding"/>
    <property type="evidence" value="ECO:0007669"/>
    <property type="project" value="InterPro"/>
</dbReference>
<dbReference type="PANTHER" id="PTHR10142">
    <property type="entry name" value="DNA REPAIR PROTEIN COMPLEMENTING XP-A CELLS"/>
    <property type="match status" value="1"/>
</dbReference>
<name>A0AAV2H1J8_LYMST</name>
<evidence type="ECO:0000256" key="9">
    <source>
        <dbReference type="ARBA" id="ARBA00023242"/>
    </source>
</evidence>
<keyword evidence="5" id="KW-0863">Zinc-finger</keyword>